<evidence type="ECO:0000313" key="3">
    <source>
        <dbReference type="Proteomes" id="UP000326279"/>
    </source>
</evidence>
<dbReference type="RefSeq" id="YP_010754918.1">
    <property type="nucleotide sequence ID" value="NC_073465.1"/>
</dbReference>
<dbReference type="GeneID" id="80019519"/>
<accession>A0A5J6TEY1</accession>
<sequence>MRPTVQHLIAERDASRRVIADLADDLRATRRERDEFRTAAIGLASALLYAQFSAWLLPPPAAAPQPPLHAEPDMDRCG</sequence>
<name>A0A5J6TEY1_9CAUD</name>
<feature type="transmembrane region" description="Helical" evidence="1">
    <location>
        <begin position="36"/>
        <end position="57"/>
    </location>
</feature>
<keyword evidence="3" id="KW-1185">Reference proteome</keyword>
<dbReference type="KEGG" id="vg:80019519"/>
<evidence type="ECO:0000256" key="1">
    <source>
        <dbReference type="SAM" id="Phobius"/>
    </source>
</evidence>
<keyword evidence="1" id="KW-1133">Transmembrane helix</keyword>
<evidence type="ECO:0000313" key="2">
    <source>
        <dbReference type="EMBL" id="QFG08894.1"/>
    </source>
</evidence>
<keyword evidence="1" id="KW-0472">Membrane</keyword>
<organism evidence="2 3">
    <name type="scientific">Mycobacterium phage MalagasyRose</name>
    <dbReference type="NCBI Taxonomy" id="2599870"/>
    <lineage>
        <taxon>Viruses</taxon>
        <taxon>Duplodnaviria</taxon>
        <taxon>Heunggongvirae</taxon>
        <taxon>Uroviricota</taxon>
        <taxon>Caudoviricetes</taxon>
        <taxon>Malagasyrosevirus</taxon>
        <taxon>Malagasyrosevirus malagasyrose</taxon>
    </lineage>
</organism>
<dbReference type="EMBL" id="MN234170">
    <property type="protein sequence ID" value="QFG08894.1"/>
    <property type="molecule type" value="Genomic_DNA"/>
</dbReference>
<dbReference type="Proteomes" id="UP000326279">
    <property type="component" value="Segment"/>
</dbReference>
<reference evidence="2 3" key="1">
    <citation type="submission" date="2019-07" db="EMBL/GenBank/DDBJ databases">
        <authorList>
            <person name="Garlena R.A."/>
            <person name="Russell D.A."/>
            <person name="Pope W.H."/>
            <person name="Jacobs-Sera D."/>
            <person name="Hatfull G.F."/>
        </authorList>
    </citation>
    <scope>NUCLEOTIDE SEQUENCE [LARGE SCALE GENOMIC DNA]</scope>
</reference>
<proteinExistence type="predicted"/>
<gene>
    <name evidence="2" type="primary">46</name>
    <name evidence="2" type="ORF">PBI_MALAGASYROSE_46</name>
</gene>
<protein>
    <submittedName>
        <fullName evidence="2">Uncharacterized protein</fullName>
    </submittedName>
</protein>
<keyword evidence="1" id="KW-0812">Transmembrane</keyword>